<evidence type="ECO:0000256" key="5">
    <source>
        <dbReference type="ARBA" id="ARBA00023242"/>
    </source>
</evidence>
<organism evidence="7 8">
    <name type="scientific">Diversispora eburnea</name>
    <dbReference type="NCBI Taxonomy" id="1213867"/>
    <lineage>
        <taxon>Eukaryota</taxon>
        <taxon>Fungi</taxon>
        <taxon>Fungi incertae sedis</taxon>
        <taxon>Mucoromycota</taxon>
        <taxon>Glomeromycotina</taxon>
        <taxon>Glomeromycetes</taxon>
        <taxon>Diversisporales</taxon>
        <taxon>Diversisporaceae</taxon>
        <taxon>Diversispora</taxon>
    </lineage>
</organism>
<feature type="compositionally biased region" description="Polar residues" evidence="6">
    <location>
        <begin position="140"/>
        <end position="153"/>
    </location>
</feature>
<keyword evidence="8" id="KW-1185">Reference proteome</keyword>
<evidence type="ECO:0000256" key="1">
    <source>
        <dbReference type="ARBA" id="ARBA00004123"/>
    </source>
</evidence>
<comment type="similarity">
    <text evidence="2">Belongs to the TAF9 family.</text>
</comment>
<comment type="caution">
    <text evidence="7">The sequence shown here is derived from an EMBL/GenBank/DDBJ whole genome shotgun (WGS) entry which is preliminary data.</text>
</comment>
<name>A0A9N8W3R6_9GLOM</name>
<dbReference type="InterPro" id="IPR003162">
    <property type="entry name" value="TFIID-31"/>
</dbReference>
<proteinExistence type="inferred from homology"/>
<feature type="region of interest" description="Disordered" evidence="6">
    <location>
        <begin position="140"/>
        <end position="203"/>
    </location>
</feature>
<dbReference type="GO" id="GO:0003713">
    <property type="term" value="F:transcription coactivator activity"/>
    <property type="evidence" value="ECO:0007669"/>
    <property type="project" value="TreeGrafter"/>
</dbReference>
<dbReference type="GO" id="GO:0000124">
    <property type="term" value="C:SAGA complex"/>
    <property type="evidence" value="ECO:0007669"/>
    <property type="project" value="TreeGrafter"/>
</dbReference>
<evidence type="ECO:0000256" key="4">
    <source>
        <dbReference type="ARBA" id="ARBA00023163"/>
    </source>
</evidence>
<keyword evidence="3" id="KW-0805">Transcription regulation</keyword>
<evidence type="ECO:0000256" key="3">
    <source>
        <dbReference type="ARBA" id="ARBA00023015"/>
    </source>
</evidence>
<protein>
    <submittedName>
        <fullName evidence="7">3695_t:CDS:1</fullName>
    </submittedName>
</protein>
<sequence length="203" mass="23087">MTTQASSNPQVSSQRDKIPRDSKVMELILRSAGVEEFEPKVVQQLLEFAHRYTIDVIQDASAYAEHTGKNEMDIDDVKLAIQGRINHSFIAPPKQELAKEQNKEPLPPVPLKYGLRLPPDRHCLTAINFQLIPEHNNTTFSRLEGNNETSRSLPTEKDVMTGVQPTSNETDYDMQDVEETQDPEVKMNAGYKRPAEDDEYDDF</sequence>
<gene>
    <name evidence="7" type="ORF">DEBURN_LOCUS3262</name>
</gene>
<dbReference type="GO" id="GO:0046982">
    <property type="term" value="F:protein heterodimerization activity"/>
    <property type="evidence" value="ECO:0007669"/>
    <property type="project" value="InterPro"/>
</dbReference>
<dbReference type="CDD" id="cd07979">
    <property type="entry name" value="HFD_TAF9"/>
    <property type="match status" value="1"/>
</dbReference>
<dbReference type="Proteomes" id="UP000789706">
    <property type="component" value="Unassembled WGS sequence"/>
</dbReference>
<dbReference type="EMBL" id="CAJVPK010000202">
    <property type="protein sequence ID" value="CAG8473204.1"/>
    <property type="molecule type" value="Genomic_DNA"/>
</dbReference>
<accession>A0A9N8W3R6</accession>
<reference evidence="7" key="1">
    <citation type="submission" date="2021-06" db="EMBL/GenBank/DDBJ databases">
        <authorList>
            <person name="Kallberg Y."/>
            <person name="Tangrot J."/>
            <person name="Rosling A."/>
        </authorList>
    </citation>
    <scope>NUCLEOTIDE SEQUENCE</scope>
    <source>
        <strain evidence="7">AZ414A</strain>
    </source>
</reference>
<dbReference type="SUPFAM" id="SSF47113">
    <property type="entry name" value="Histone-fold"/>
    <property type="match status" value="1"/>
</dbReference>
<dbReference type="InterPro" id="IPR051431">
    <property type="entry name" value="TFIID_subunit_9"/>
</dbReference>
<dbReference type="GO" id="GO:0016251">
    <property type="term" value="F:RNA polymerase II general transcription initiation factor activity"/>
    <property type="evidence" value="ECO:0007669"/>
    <property type="project" value="TreeGrafter"/>
</dbReference>
<evidence type="ECO:0000313" key="7">
    <source>
        <dbReference type="EMBL" id="CAG8473204.1"/>
    </source>
</evidence>
<dbReference type="Pfam" id="PF02291">
    <property type="entry name" value="TFIID-31kDa"/>
    <property type="match status" value="1"/>
</dbReference>
<dbReference type="OrthoDB" id="341924at2759"/>
<feature type="compositionally biased region" description="Acidic residues" evidence="6">
    <location>
        <begin position="170"/>
        <end position="182"/>
    </location>
</feature>
<dbReference type="Gene3D" id="1.10.20.10">
    <property type="entry name" value="Histone, subunit A"/>
    <property type="match status" value="1"/>
</dbReference>
<evidence type="ECO:0000313" key="8">
    <source>
        <dbReference type="Proteomes" id="UP000789706"/>
    </source>
</evidence>
<dbReference type="PANTHER" id="PTHR48068:SF4">
    <property type="entry name" value="TATA-BOX BINDING PROTEIN ASSOCIATED FACTOR 9"/>
    <property type="match status" value="1"/>
</dbReference>
<dbReference type="AlphaFoldDB" id="A0A9N8W3R6"/>
<dbReference type="PANTHER" id="PTHR48068">
    <property type="entry name" value="TAF9 RNA POLYMERASE II, TATA BOX-BINDING PROTEIN (TBP)-ASSOCIATED FACTOR"/>
    <property type="match status" value="1"/>
</dbReference>
<evidence type="ECO:0000256" key="2">
    <source>
        <dbReference type="ARBA" id="ARBA00007646"/>
    </source>
</evidence>
<comment type="subcellular location">
    <subcellularLocation>
        <location evidence="1">Nucleus</location>
    </subcellularLocation>
</comment>
<dbReference type="InterPro" id="IPR009072">
    <property type="entry name" value="Histone-fold"/>
</dbReference>
<dbReference type="GO" id="GO:0051123">
    <property type="term" value="P:RNA polymerase II preinitiation complex assembly"/>
    <property type="evidence" value="ECO:0007669"/>
    <property type="project" value="TreeGrafter"/>
</dbReference>
<keyword evidence="5" id="KW-0539">Nucleus</keyword>
<dbReference type="GO" id="GO:0005669">
    <property type="term" value="C:transcription factor TFIID complex"/>
    <property type="evidence" value="ECO:0007669"/>
    <property type="project" value="TreeGrafter"/>
</dbReference>
<keyword evidence="4" id="KW-0804">Transcription</keyword>
<evidence type="ECO:0000256" key="6">
    <source>
        <dbReference type="SAM" id="MobiDB-lite"/>
    </source>
</evidence>